<evidence type="ECO:0000313" key="3">
    <source>
        <dbReference type="Proteomes" id="UP000261212"/>
    </source>
</evidence>
<organism evidence="2 3">
    <name type="scientific">Anaerofustis stercorihominis</name>
    <dbReference type="NCBI Taxonomy" id="214853"/>
    <lineage>
        <taxon>Bacteria</taxon>
        <taxon>Bacillati</taxon>
        <taxon>Bacillota</taxon>
        <taxon>Clostridia</taxon>
        <taxon>Eubacteriales</taxon>
        <taxon>Eubacteriaceae</taxon>
        <taxon>Anaerofustis</taxon>
    </lineage>
</organism>
<evidence type="ECO:0000259" key="1">
    <source>
        <dbReference type="Pfam" id="PF21910"/>
    </source>
</evidence>
<dbReference type="InterPro" id="IPR036116">
    <property type="entry name" value="FN3_sf"/>
</dbReference>
<protein>
    <recommendedName>
        <fullName evidence="1">Endo-beta-N-acetylglucosaminidase D-like D2 domain-containing protein</fullName>
    </recommendedName>
</protein>
<dbReference type="Proteomes" id="UP000261212">
    <property type="component" value="Unassembled WGS sequence"/>
</dbReference>
<feature type="domain" description="Endo-beta-N-acetylglucosaminidase D-like D2" evidence="1">
    <location>
        <begin position="428"/>
        <end position="500"/>
    </location>
</feature>
<dbReference type="InterPro" id="IPR032675">
    <property type="entry name" value="LRR_dom_sf"/>
</dbReference>
<name>A0A3E3E271_9FIRM</name>
<dbReference type="InterPro" id="IPR054110">
    <property type="entry name" value="EndoD-like_D2"/>
</dbReference>
<dbReference type="Gene3D" id="2.60.40.10">
    <property type="entry name" value="Immunoglobulins"/>
    <property type="match status" value="1"/>
</dbReference>
<comment type="caution">
    <text evidence="2">The sequence shown here is derived from an EMBL/GenBank/DDBJ whole genome shotgun (WGS) entry which is preliminary data.</text>
</comment>
<dbReference type="Pfam" id="PF21910">
    <property type="entry name" value="GH85_C"/>
    <property type="match status" value="1"/>
</dbReference>
<dbReference type="Pfam" id="PF13306">
    <property type="entry name" value="LRR_5"/>
    <property type="match status" value="2"/>
</dbReference>
<proteinExistence type="predicted"/>
<reference evidence="2 3" key="1">
    <citation type="submission" date="2018-08" db="EMBL/GenBank/DDBJ databases">
        <title>A genome reference for cultivated species of the human gut microbiota.</title>
        <authorList>
            <person name="Zou Y."/>
            <person name="Xue W."/>
            <person name="Luo G."/>
        </authorList>
    </citation>
    <scope>NUCLEOTIDE SEQUENCE [LARGE SCALE GENOMIC DNA]</scope>
    <source>
        <strain evidence="2 3">AM25-6</strain>
    </source>
</reference>
<sequence>MIVLSVGPGTNILANTKDDTDIKENVKLTKSNKADRKTTKSIDTKNDKSNKKGTLGIENDFKYFINSDGATVTAYVGTSSSITVPETLGGYTVKYIDGMFKSQKYGVKIKSISIPKSIEYIDSGMFCQLNSLASIKVDNNNAKYLVKDGILFTKDLKSLVGIPQKLKVYDYTVPNGVESIDNFINDYISTLNISSSVKSLPNYDDYDFTIGKNLKKINVSSENKKYSSQNGVLYNKAKTVLIIYPCNKRDKTYVMPSTVKEVSDISSSYLQKVTLSKSLLAEEYYFVLFSEKLNSISVQKGSKTYSAKDGVLYNKNKTVLLCYPIGKKAKKFAVPNSVKIIDESAAEDNIYLKELIIGRNVSKIRAYNFIYDKLKKVVINSPNVKIGDMCFYYSKGSMKIYGLYNSTAQKYANKHKIKFKAIKLKYPSVKVKSTKKKTAAISYKKVSGADKYKIYRKSANGKYKLIKTTNNLSYKDTKLKSKKTYYYKVKAVGKKLKSDASNAVMVKIK</sequence>
<dbReference type="InterPro" id="IPR013783">
    <property type="entry name" value="Ig-like_fold"/>
</dbReference>
<accession>A0A3E3E271</accession>
<dbReference type="SUPFAM" id="SSF49265">
    <property type="entry name" value="Fibronectin type III"/>
    <property type="match status" value="1"/>
</dbReference>
<dbReference type="Gene3D" id="3.80.10.10">
    <property type="entry name" value="Ribonuclease Inhibitor"/>
    <property type="match status" value="2"/>
</dbReference>
<gene>
    <name evidence="2" type="ORF">DW687_03900</name>
</gene>
<dbReference type="EMBL" id="QUSM01000002">
    <property type="protein sequence ID" value="RGD75661.1"/>
    <property type="molecule type" value="Genomic_DNA"/>
</dbReference>
<dbReference type="AlphaFoldDB" id="A0A3E3E271"/>
<evidence type="ECO:0000313" key="2">
    <source>
        <dbReference type="EMBL" id="RGD75661.1"/>
    </source>
</evidence>
<dbReference type="InterPro" id="IPR026906">
    <property type="entry name" value="LRR_5"/>
</dbReference>